<organism evidence="2 3">
    <name type="scientific">Marinobacter confluentis</name>
    <dbReference type="NCBI Taxonomy" id="1697557"/>
    <lineage>
        <taxon>Bacteria</taxon>
        <taxon>Pseudomonadati</taxon>
        <taxon>Pseudomonadota</taxon>
        <taxon>Gammaproteobacteria</taxon>
        <taxon>Pseudomonadales</taxon>
        <taxon>Marinobacteraceae</taxon>
        <taxon>Marinobacter</taxon>
    </lineage>
</organism>
<gene>
    <name evidence="2" type="ORF">E5Q11_04100</name>
</gene>
<keyword evidence="1" id="KW-1133">Transmembrane helix</keyword>
<sequence length="332" mass="36665">MRDTQSFGHHQEPPTPATRLNSLALVLVLVMVCLAFSSITRAQATFISPATTLVYIADSENQRLNQRLRELLSDAFGESVMMRSFVSGQTSQDSESPVIAIGPTAFTRVREENAQVPVLGLLVEEAYIRAGAKVDEGKVSAILSTPPLIRQVAIGKTILPYSTRVAMLARPDTEHLYESVLDELKELEMEGRVFLVASDERLIPTLIRALNYGDFVLAAPDSSIYNPRTIKHILLTAYRRNRIVIGPSQAYVKAGSLASSYTPLSSIADMAARYIAHFREHDAFPEPAYPTDFGIEINRQVGRSLNIPLPERQTLIDAVIERLESVEANAND</sequence>
<dbReference type="Proteomes" id="UP000298325">
    <property type="component" value="Unassembled WGS sequence"/>
</dbReference>
<protein>
    <submittedName>
        <fullName evidence="2">ABC transporter substrate-binding protein</fullName>
    </submittedName>
</protein>
<dbReference type="AlphaFoldDB" id="A0A4Z1BNY5"/>
<evidence type="ECO:0000256" key="1">
    <source>
        <dbReference type="SAM" id="Phobius"/>
    </source>
</evidence>
<dbReference type="Gene3D" id="3.40.50.2300">
    <property type="match status" value="1"/>
</dbReference>
<dbReference type="PANTHER" id="PTHR35271">
    <property type="entry name" value="ABC TRANSPORTER, SUBSTRATE-BINDING LIPOPROTEIN-RELATED"/>
    <property type="match status" value="1"/>
</dbReference>
<feature type="transmembrane region" description="Helical" evidence="1">
    <location>
        <begin position="20"/>
        <end position="39"/>
    </location>
</feature>
<dbReference type="InterPro" id="IPR007487">
    <property type="entry name" value="ABC_transpt-TYRBP-like"/>
</dbReference>
<keyword evidence="1" id="KW-0472">Membrane</keyword>
<proteinExistence type="predicted"/>
<name>A0A4Z1BNY5_9GAMM</name>
<keyword evidence="1" id="KW-0812">Transmembrane</keyword>
<accession>A0A4Z1BNY5</accession>
<dbReference type="EMBL" id="SRPF01000001">
    <property type="protein sequence ID" value="TGN41717.1"/>
    <property type="molecule type" value="Genomic_DNA"/>
</dbReference>
<dbReference type="OrthoDB" id="9178917at2"/>
<keyword evidence="3" id="KW-1185">Reference proteome</keyword>
<dbReference type="RefSeq" id="WP_135802102.1">
    <property type="nucleotide sequence ID" value="NZ_SRPF01000001.1"/>
</dbReference>
<comment type="caution">
    <text evidence="2">The sequence shown here is derived from an EMBL/GenBank/DDBJ whole genome shotgun (WGS) entry which is preliminary data.</text>
</comment>
<evidence type="ECO:0000313" key="2">
    <source>
        <dbReference type="EMBL" id="TGN41717.1"/>
    </source>
</evidence>
<reference evidence="2 3" key="1">
    <citation type="submission" date="2019-04" db="EMBL/GenBank/DDBJ databases">
        <authorList>
            <person name="Park S."/>
            <person name="Yoon J.-H."/>
        </authorList>
    </citation>
    <scope>NUCLEOTIDE SEQUENCE [LARGE SCALE GENOMIC DNA]</scope>
    <source>
        <strain evidence="2 3">HJM-18</strain>
    </source>
</reference>
<evidence type="ECO:0000313" key="3">
    <source>
        <dbReference type="Proteomes" id="UP000298325"/>
    </source>
</evidence>
<dbReference type="PANTHER" id="PTHR35271:SF1">
    <property type="entry name" value="ABC TRANSPORTER, SUBSTRATE-BINDING LIPOPROTEIN"/>
    <property type="match status" value="1"/>
</dbReference>